<gene>
    <name evidence="1" type="ORF">LTR69_002963</name>
</gene>
<evidence type="ECO:0000313" key="1">
    <source>
        <dbReference type="EMBL" id="KAK5066443.1"/>
    </source>
</evidence>
<keyword evidence="2" id="KW-1185">Reference proteome</keyword>
<proteinExistence type="predicted"/>
<name>A0ABR0JKM1_9EURO</name>
<reference evidence="1 2" key="1">
    <citation type="submission" date="2023-08" db="EMBL/GenBank/DDBJ databases">
        <title>Black Yeasts Isolated from many extreme environments.</title>
        <authorList>
            <person name="Coleine C."/>
            <person name="Stajich J.E."/>
            <person name="Selbmann L."/>
        </authorList>
    </citation>
    <scope>NUCLEOTIDE SEQUENCE [LARGE SCALE GENOMIC DNA]</scope>
    <source>
        <strain evidence="1 2">CCFEE 6328</strain>
    </source>
</reference>
<dbReference type="EMBL" id="JAVRRF010000004">
    <property type="protein sequence ID" value="KAK5066443.1"/>
    <property type="molecule type" value="Genomic_DNA"/>
</dbReference>
<organism evidence="1 2">
    <name type="scientific">Exophiala sideris</name>
    <dbReference type="NCBI Taxonomy" id="1016849"/>
    <lineage>
        <taxon>Eukaryota</taxon>
        <taxon>Fungi</taxon>
        <taxon>Dikarya</taxon>
        <taxon>Ascomycota</taxon>
        <taxon>Pezizomycotina</taxon>
        <taxon>Eurotiomycetes</taxon>
        <taxon>Chaetothyriomycetidae</taxon>
        <taxon>Chaetothyriales</taxon>
        <taxon>Herpotrichiellaceae</taxon>
        <taxon>Exophiala</taxon>
    </lineage>
</organism>
<dbReference type="Proteomes" id="UP001345691">
    <property type="component" value="Unassembled WGS sequence"/>
</dbReference>
<sequence>MPEAEELGTAIHRIEWQEADGNWKSMYLRAAKVVVSKPDETHRTEGAIPALGAYCIFFNRNKPVELYGGQGSKPSARFAAARFAVESDVEESN</sequence>
<accession>A0ABR0JKM1</accession>
<protein>
    <submittedName>
        <fullName evidence="1">Uncharacterized protein</fullName>
    </submittedName>
</protein>
<evidence type="ECO:0000313" key="2">
    <source>
        <dbReference type="Proteomes" id="UP001345691"/>
    </source>
</evidence>
<comment type="caution">
    <text evidence="1">The sequence shown here is derived from an EMBL/GenBank/DDBJ whole genome shotgun (WGS) entry which is preliminary data.</text>
</comment>